<reference evidence="1 2" key="1">
    <citation type="submission" date="2024-09" db="EMBL/GenBank/DDBJ databases">
        <title>The Natural Products Discovery Center: Release of the First 8490 Sequenced Strains for Exploring Actinobacteria Biosynthetic Diversity.</title>
        <authorList>
            <person name="Kalkreuter E."/>
            <person name="Kautsar S.A."/>
            <person name="Yang D."/>
            <person name="Bader C.D."/>
            <person name="Teijaro C.N."/>
            <person name="Fluegel L."/>
            <person name="Davis C.M."/>
            <person name="Simpson J.R."/>
            <person name="Lauterbach L."/>
            <person name="Steele A.D."/>
            <person name="Gui C."/>
            <person name="Meng S."/>
            <person name="Li G."/>
            <person name="Viehrig K."/>
            <person name="Ye F."/>
            <person name="Su P."/>
            <person name="Kiefer A.F."/>
            <person name="Nichols A."/>
            <person name="Cepeda A.J."/>
            <person name="Yan W."/>
            <person name="Fan B."/>
            <person name="Jiang Y."/>
            <person name="Adhikari A."/>
            <person name="Zheng C.-J."/>
            <person name="Schuster L."/>
            <person name="Cowan T.M."/>
            <person name="Smanski M.J."/>
            <person name="Chevrette M.G."/>
            <person name="De Carvalho L.P.S."/>
            <person name="Shen B."/>
        </authorList>
    </citation>
    <scope>NUCLEOTIDE SEQUENCE [LARGE SCALE GENOMIC DNA]</scope>
    <source>
        <strain evidence="1 2">NPDC058546</strain>
    </source>
</reference>
<proteinExistence type="predicted"/>
<evidence type="ECO:0000313" key="2">
    <source>
        <dbReference type="Proteomes" id="UP001598251"/>
    </source>
</evidence>
<keyword evidence="2" id="KW-1185">Reference proteome</keyword>
<comment type="caution">
    <text evidence="1">The sequence shown here is derived from an EMBL/GenBank/DDBJ whole genome shotgun (WGS) entry which is preliminary data.</text>
</comment>
<gene>
    <name evidence="1" type="ORF">ACFWSS_32845</name>
</gene>
<sequence>MSTPTETPARRRRHARLIAAAVQLMVDCGVAAQRVYDPIALAEPTTGGVPVRRDLIDGLAEEAARRLDRAAEEDTARWPAEAEQDLAEGLTTFRRRCATAEADGLLLDLQLQGDDGALGPVPVPTPAQLALMGPDLIAVDLIAALDDGEHEIVLSVLRDAVGTGEYTIAQILDAARDISLAAACLTLRQAAETPDPSLAAETVLVATRSLSRAVVLASADFDDLMEGDRA</sequence>
<dbReference type="EMBL" id="JBHXOF010000035">
    <property type="protein sequence ID" value="MFD4217665.1"/>
    <property type="molecule type" value="Genomic_DNA"/>
</dbReference>
<organism evidence="1 2">
    <name type="scientific">Streptomyces sindenensis</name>
    <dbReference type="NCBI Taxonomy" id="67363"/>
    <lineage>
        <taxon>Bacteria</taxon>
        <taxon>Bacillati</taxon>
        <taxon>Actinomycetota</taxon>
        <taxon>Actinomycetes</taxon>
        <taxon>Kitasatosporales</taxon>
        <taxon>Streptomycetaceae</taxon>
        <taxon>Streptomyces</taxon>
    </lineage>
</organism>
<evidence type="ECO:0000313" key="1">
    <source>
        <dbReference type="EMBL" id="MFD4217665.1"/>
    </source>
</evidence>
<protein>
    <submittedName>
        <fullName evidence="1">Uncharacterized protein</fullName>
    </submittedName>
</protein>
<dbReference type="Proteomes" id="UP001598251">
    <property type="component" value="Unassembled WGS sequence"/>
</dbReference>
<accession>A0ABW6ES04</accession>
<name>A0ABW6ES04_9ACTN</name>
<dbReference type="RefSeq" id="WP_382917930.1">
    <property type="nucleotide sequence ID" value="NZ_JBHXOF010000035.1"/>
</dbReference>